<keyword evidence="2" id="KW-0805">Transcription regulation</keyword>
<dbReference type="InterPro" id="IPR050389">
    <property type="entry name" value="LysR-type_TF"/>
</dbReference>
<dbReference type="InterPro" id="IPR005119">
    <property type="entry name" value="LysR_subst-bd"/>
</dbReference>
<accession>A0A379ZAQ9</accession>
<dbReference type="InterPro" id="IPR036388">
    <property type="entry name" value="WH-like_DNA-bd_sf"/>
</dbReference>
<keyword evidence="8" id="KW-1185">Reference proteome</keyword>
<evidence type="ECO:0000259" key="5">
    <source>
        <dbReference type="Pfam" id="PF03466"/>
    </source>
</evidence>
<dbReference type="GO" id="GO:0006355">
    <property type="term" value="P:regulation of DNA-templated transcription"/>
    <property type="evidence" value="ECO:0007669"/>
    <property type="project" value="TreeGrafter"/>
</dbReference>
<dbReference type="Pfam" id="PF03466">
    <property type="entry name" value="LysR_substrate"/>
    <property type="match status" value="1"/>
</dbReference>
<dbReference type="PANTHER" id="PTHR30118">
    <property type="entry name" value="HTH-TYPE TRANSCRIPTIONAL REGULATOR LEUO-RELATED"/>
    <property type="match status" value="1"/>
</dbReference>
<dbReference type="AlphaFoldDB" id="A0A379ZAQ9"/>
<reference evidence="6" key="2">
    <citation type="submission" date="2021-05" db="EMBL/GenBank/DDBJ databases">
        <title>Molecular characterization for Shewanella algae harboring chromosomal blaOXA-55-like strains isolated from clinical and environment sample.</title>
        <authorList>
            <person name="Ohama Y."/>
            <person name="Aoki K."/>
            <person name="Harada S."/>
            <person name="Moriya K."/>
            <person name="Ishii Y."/>
            <person name="Tateda K."/>
        </authorList>
    </citation>
    <scope>NUCLEOTIDE SEQUENCE</scope>
    <source>
        <strain evidence="6">TUM17379</strain>
    </source>
</reference>
<dbReference type="Gene3D" id="1.10.10.10">
    <property type="entry name" value="Winged helix-like DNA-binding domain superfamily/Winged helix DNA-binding domain"/>
    <property type="match status" value="1"/>
</dbReference>
<accession>A0A3G4UTC2</accession>
<evidence type="ECO:0000256" key="4">
    <source>
        <dbReference type="ARBA" id="ARBA00023163"/>
    </source>
</evidence>
<dbReference type="EMBL" id="AP024613">
    <property type="protein sequence ID" value="BCV47038.1"/>
    <property type="molecule type" value="Genomic_DNA"/>
</dbReference>
<keyword evidence="4" id="KW-0804">Transcription</keyword>
<organism evidence="7 8">
    <name type="scientific">Shewanella algae</name>
    <dbReference type="NCBI Taxonomy" id="38313"/>
    <lineage>
        <taxon>Bacteria</taxon>
        <taxon>Pseudomonadati</taxon>
        <taxon>Pseudomonadota</taxon>
        <taxon>Gammaproteobacteria</taxon>
        <taxon>Alteromonadales</taxon>
        <taxon>Shewanellaceae</taxon>
        <taxon>Shewanella</taxon>
    </lineage>
</organism>
<dbReference type="Proteomes" id="UP000254069">
    <property type="component" value="Unassembled WGS sequence"/>
</dbReference>
<evidence type="ECO:0000313" key="6">
    <source>
        <dbReference type="EMBL" id="BCV47038.1"/>
    </source>
</evidence>
<dbReference type="PANTHER" id="PTHR30118:SF11">
    <property type="entry name" value="HTH-TYPE TRANSCRIPTIONAL REGULATOR YIDZ"/>
    <property type="match status" value="1"/>
</dbReference>
<dbReference type="SUPFAM" id="SSF53850">
    <property type="entry name" value="Periplasmic binding protein-like II"/>
    <property type="match status" value="1"/>
</dbReference>
<comment type="similarity">
    <text evidence="1">Belongs to the LysR transcriptional regulatory family.</text>
</comment>
<protein>
    <submittedName>
        <fullName evidence="7">HTH-type transcriptional regulator yidZ</fullName>
    </submittedName>
    <submittedName>
        <fullName evidence="6">LysR family transcriptional regulator</fullName>
    </submittedName>
</protein>
<reference evidence="7 8" key="1">
    <citation type="submission" date="2018-06" db="EMBL/GenBank/DDBJ databases">
        <authorList>
            <consortium name="Pathogen Informatics"/>
            <person name="Doyle S."/>
        </authorList>
    </citation>
    <scope>NUCLEOTIDE SEQUENCE [LARGE SCALE GENOMIC DNA]</scope>
    <source>
        <strain evidence="7 8">NCTC10738</strain>
    </source>
</reference>
<sequence>MNHIDFEKLDILSLSILVSLYENKSATHVSKILNVPAPKISRCLKTARSIFGNELFLRKKYGLIPNEFAAKVYPIAKEIVDCAKGFNHLGNPTLAGNKNFELVTPGLISYAYPKALMQAIKQQNKQLHINLNSWGCNSLQGIIDGNISAGLCSCHYPQDLLAIGNKLQIEALRKLDSLYLICNKNHPLLSRELTLETIAEYPYINTDLGLGPNSLSPFEDYCRINNLDLNVEMTITGISSLSAYLEASQAVALVPYKAVFDLLGEEPLLHLCKLSEMETTRLFNVTEPLTLTLLSPSGQQDPDLEWIRSQLRLVSGTLL</sequence>
<dbReference type="SUPFAM" id="SSF46785">
    <property type="entry name" value="Winged helix' DNA-binding domain"/>
    <property type="match status" value="1"/>
</dbReference>
<keyword evidence="3" id="KW-0238">DNA-binding</keyword>
<dbReference type="Proteomes" id="UP000825078">
    <property type="component" value="Chromosome"/>
</dbReference>
<evidence type="ECO:0000256" key="3">
    <source>
        <dbReference type="ARBA" id="ARBA00023125"/>
    </source>
</evidence>
<dbReference type="Gene3D" id="3.40.190.10">
    <property type="entry name" value="Periplasmic binding protein-like II"/>
    <property type="match status" value="2"/>
</dbReference>
<gene>
    <name evidence="7" type="primary">yidZ_2</name>
    <name evidence="7" type="ORF">NCTC10738_01405</name>
    <name evidence="6" type="ORF">TUM17379_40560</name>
</gene>
<evidence type="ECO:0000313" key="7">
    <source>
        <dbReference type="EMBL" id="SUI58390.1"/>
    </source>
</evidence>
<name>A0A379ZAQ9_9GAMM</name>
<evidence type="ECO:0000256" key="1">
    <source>
        <dbReference type="ARBA" id="ARBA00009437"/>
    </source>
</evidence>
<dbReference type="GO" id="GO:0003677">
    <property type="term" value="F:DNA binding"/>
    <property type="evidence" value="ECO:0007669"/>
    <property type="project" value="UniProtKB-KW"/>
</dbReference>
<evidence type="ECO:0000313" key="8">
    <source>
        <dbReference type="Proteomes" id="UP000254069"/>
    </source>
</evidence>
<proteinExistence type="inferred from homology"/>
<dbReference type="CDD" id="cd05466">
    <property type="entry name" value="PBP2_LTTR_substrate"/>
    <property type="match status" value="1"/>
</dbReference>
<feature type="domain" description="LysR substrate-binding" evidence="5">
    <location>
        <begin position="116"/>
        <end position="311"/>
    </location>
</feature>
<dbReference type="InterPro" id="IPR036390">
    <property type="entry name" value="WH_DNA-bd_sf"/>
</dbReference>
<evidence type="ECO:0000256" key="2">
    <source>
        <dbReference type="ARBA" id="ARBA00023015"/>
    </source>
</evidence>
<dbReference type="EMBL" id="UGYO01000001">
    <property type="protein sequence ID" value="SUI58390.1"/>
    <property type="molecule type" value="Genomic_DNA"/>
</dbReference>
<dbReference type="KEGG" id="salg:BS332_08580"/>